<gene>
    <name evidence="1" type="primary">ORF151986</name>
</gene>
<proteinExistence type="predicted"/>
<reference evidence="1" key="1">
    <citation type="submission" date="2014-12" db="EMBL/GenBank/DDBJ databases">
        <title>Insight into the proteome of Arion vulgaris.</title>
        <authorList>
            <person name="Aradska J."/>
            <person name="Bulat T."/>
            <person name="Smidak R."/>
            <person name="Sarate P."/>
            <person name="Gangsoo J."/>
            <person name="Sialana F."/>
            <person name="Bilban M."/>
            <person name="Lubec G."/>
        </authorList>
    </citation>
    <scope>NUCLEOTIDE SEQUENCE</scope>
    <source>
        <tissue evidence="1">Skin</tissue>
    </source>
</reference>
<organism evidence="1">
    <name type="scientific">Arion vulgaris</name>
    <dbReference type="NCBI Taxonomy" id="1028688"/>
    <lineage>
        <taxon>Eukaryota</taxon>
        <taxon>Metazoa</taxon>
        <taxon>Spiralia</taxon>
        <taxon>Lophotrochozoa</taxon>
        <taxon>Mollusca</taxon>
        <taxon>Gastropoda</taxon>
        <taxon>Heterobranchia</taxon>
        <taxon>Euthyneura</taxon>
        <taxon>Panpulmonata</taxon>
        <taxon>Eupulmonata</taxon>
        <taxon>Stylommatophora</taxon>
        <taxon>Helicina</taxon>
        <taxon>Arionoidea</taxon>
        <taxon>Arionidae</taxon>
        <taxon>Arion</taxon>
    </lineage>
</organism>
<dbReference type="EMBL" id="HACG01039262">
    <property type="protein sequence ID" value="CEK86127.1"/>
    <property type="molecule type" value="Transcribed_RNA"/>
</dbReference>
<accession>A0A0B7AZT7</accession>
<dbReference type="AlphaFoldDB" id="A0A0B7AZT7"/>
<protein>
    <submittedName>
        <fullName evidence="1">Uncharacterized protein</fullName>
    </submittedName>
</protein>
<name>A0A0B7AZT7_9EUPU</name>
<evidence type="ECO:0000313" key="1">
    <source>
        <dbReference type="EMBL" id="CEK86127.1"/>
    </source>
</evidence>
<sequence>MLYPYLSFSTSEFSLSGFVYYFPSSRWIVSQDYHAPHALIFDKVYSLTQVLQGWVPRECP</sequence>